<protein>
    <submittedName>
        <fullName evidence="2">Uncharacterized protein</fullName>
    </submittedName>
</protein>
<keyword evidence="1" id="KW-1133">Transmembrane helix</keyword>
<keyword evidence="1" id="KW-0472">Membrane</keyword>
<feature type="non-terminal residue" evidence="2">
    <location>
        <position position="1"/>
    </location>
</feature>
<keyword evidence="1" id="KW-0812">Transmembrane</keyword>
<sequence length="74" mass="8668">MNFKELQLPSNKKFGRFFSTVFLLLTIYFYFVGYITFLVVSISLFLLTVIITLTKPSLLSPFNRFWMLIGFIIG</sequence>
<feature type="non-terminal residue" evidence="2">
    <location>
        <position position="74"/>
    </location>
</feature>
<dbReference type="AlphaFoldDB" id="A0A382GHT6"/>
<accession>A0A382GHT6</accession>
<evidence type="ECO:0000256" key="1">
    <source>
        <dbReference type="SAM" id="Phobius"/>
    </source>
</evidence>
<organism evidence="2">
    <name type="scientific">marine metagenome</name>
    <dbReference type="NCBI Taxonomy" id="408172"/>
    <lineage>
        <taxon>unclassified sequences</taxon>
        <taxon>metagenomes</taxon>
        <taxon>ecological metagenomes</taxon>
    </lineage>
</organism>
<proteinExistence type="predicted"/>
<name>A0A382GHT6_9ZZZZ</name>
<gene>
    <name evidence="2" type="ORF">METZ01_LOCUS227057</name>
</gene>
<reference evidence="2" key="1">
    <citation type="submission" date="2018-05" db="EMBL/GenBank/DDBJ databases">
        <authorList>
            <person name="Lanie J.A."/>
            <person name="Ng W.-L."/>
            <person name="Kazmierczak K.M."/>
            <person name="Andrzejewski T.M."/>
            <person name="Davidsen T.M."/>
            <person name="Wayne K.J."/>
            <person name="Tettelin H."/>
            <person name="Glass J.I."/>
            <person name="Rusch D."/>
            <person name="Podicherti R."/>
            <person name="Tsui H.-C.T."/>
            <person name="Winkler M.E."/>
        </authorList>
    </citation>
    <scope>NUCLEOTIDE SEQUENCE</scope>
</reference>
<dbReference type="EMBL" id="UINC01055389">
    <property type="protein sequence ID" value="SVB74203.1"/>
    <property type="molecule type" value="Genomic_DNA"/>
</dbReference>
<evidence type="ECO:0000313" key="2">
    <source>
        <dbReference type="EMBL" id="SVB74203.1"/>
    </source>
</evidence>
<feature type="transmembrane region" description="Helical" evidence="1">
    <location>
        <begin position="21"/>
        <end position="54"/>
    </location>
</feature>